<dbReference type="GO" id="GO:0003676">
    <property type="term" value="F:nucleic acid binding"/>
    <property type="evidence" value="ECO:0007669"/>
    <property type="project" value="InterPro"/>
</dbReference>
<evidence type="ECO:0000313" key="3">
    <source>
        <dbReference type="Proteomes" id="UP000018466"/>
    </source>
</evidence>
<dbReference type="EMBL" id="AGEL01000003">
    <property type="protein sequence ID" value="EHO18019.1"/>
    <property type="molecule type" value="Genomic_DNA"/>
</dbReference>
<evidence type="ECO:0000313" key="2">
    <source>
        <dbReference type="EMBL" id="EHO18019.1"/>
    </source>
</evidence>
<name>A0AA37DH34_9FIRM</name>
<sequence>MVSFETKISRDNYAQILSTLPAGTAPSSLLFFDIETTGLSPASAQIYLIGALSFSDAGDAVLHQWFADSLSEEYTLLRSFFAFAASFATLVHFNGTRFDLPFLTQCSAQYHLPCPLTEKQSLDFYAAVSPYRALFAGERLTQRALEARLGLTREDPFTGAELIETYSLWQRTHDETLLQALLAHNAADVVALPSLLSLLAIPAFFCGAFQDLTLTREKTVARLSARSETALPFPLSLEKETVSLNAAGNALSATLPLLTDTLFHYWKDYRNYYILKEDGSLLHKSLAAFVDAAAKEKATRDTARQPKYDAFLALPARMKPKQPCFQRTARSTPLYLPFSDFAATPALYGEYLNTLLSSLSLRK</sequence>
<gene>
    <name evidence="2" type="ORF">HMPREF9623_00203</name>
</gene>
<dbReference type="Gene3D" id="3.30.420.10">
    <property type="entry name" value="Ribonuclease H-like superfamily/Ribonuclease H"/>
    <property type="match status" value="1"/>
</dbReference>
<dbReference type="InterPro" id="IPR036397">
    <property type="entry name" value="RNaseH_sf"/>
</dbReference>
<proteinExistence type="predicted"/>
<dbReference type="AlphaFoldDB" id="A0AA37DH34"/>
<reference evidence="2 3" key="1">
    <citation type="submission" date="2011-10" db="EMBL/GenBank/DDBJ databases">
        <title>The Genome Sequence of Lachnospiraceae bacterium ACC2.</title>
        <authorList>
            <consortium name="The Broad Institute Genome Sequencing Platform"/>
            <person name="Earl A."/>
            <person name="Ward D."/>
            <person name="Feldgarden M."/>
            <person name="Gevers D."/>
            <person name="Sizova M."/>
            <person name="Hazen A."/>
            <person name="Epstein S."/>
            <person name="Young S.K."/>
            <person name="Zeng Q."/>
            <person name="Gargeya S."/>
            <person name="Fitzgerald M."/>
            <person name="Haas B."/>
            <person name="Abouelleil A."/>
            <person name="Alvarado L."/>
            <person name="Arachchi H.M."/>
            <person name="Berlin A."/>
            <person name="Brown A."/>
            <person name="Chapman S.B."/>
            <person name="Chen Z."/>
            <person name="Dunbar C."/>
            <person name="Freedman E."/>
            <person name="Gearin G."/>
            <person name="Goldberg J."/>
            <person name="Griggs A."/>
            <person name="Gujja S."/>
            <person name="Heiman D."/>
            <person name="Howarth C."/>
            <person name="Larson L."/>
            <person name="Lui A."/>
            <person name="MacDonald P.J.P."/>
            <person name="Montmayeur A."/>
            <person name="Murphy C."/>
            <person name="Neiman D."/>
            <person name="Pearson M."/>
            <person name="Priest M."/>
            <person name="Roberts A."/>
            <person name="Saif S."/>
            <person name="Shea T."/>
            <person name="Shenoy N."/>
            <person name="Sisk P."/>
            <person name="Stolte C."/>
            <person name="Sykes S."/>
            <person name="Wortman J."/>
            <person name="Nusbaum C."/>
            <person name="Birren B."/>
        </authorList>
    </citation>
    <scope>NUCLEOTIDE SEQUENCE [LARGE SCALE GENOMIC DNA]</scope>
    <source>
        <strain evidence="2 3">ACC2</strain>
    </source>
</reference>
<comment type="caution">
    <text evidence="2">The sequence shown here is derived from an EMBL/GenBank/DDBJ whole genome shotgun (WGS) entry which is preliminary data.</text>
</comment>
<dbReference type="InterPro" id="IPR038720">
    <property type="entry name" value="YprB_RNase_H-like_dom"/>
</dbReference>
<dbReference type="SUPFAM" id="SSF53098">
    <property type="entry name" value="Ribonuclease H-like"/>
    <property type="match status" value="1"/>
</dbReference>
<dbReference type="GeneID" id="86941791"/>
<protein>
    <recommendedName>
        <fullName evidence="1">YprB ribonuclease H-like domain-containing protein</fullName>
    </recommendedName>
</protein>
<keyword evidence="3" id="KW-1185">Reference proteome</keyword>
<accession>A0AA37DH34</accession>
<dbReference type="PANTHER" id="PTHR38462">
    <property type="entry name" value="EXONUCLEASE-LIKE PROTEIN"/>
    <property type="match status" value="1"/>
</dbReference>
<organism evidence="2 3">
    <name type="scientific">Stomatobaculum longum</name>
    <dbReference type="NCBI Taxonomy" id="796942"/>
    <lineage>
        <taxon>Bacteria</taxon>
        <taxon>Bacillati</taxon>
        <taxon>Bacillota</taxon>
        <taxon>Clostridia</taxon>
        <taxon>Lachnospirales</taxon>
        <taxon>Lachnospiraceae</taxon>
        <taxon>Stomatobaculum</taxon>
    </lineage>
</organism>
<feature type="domain" description="YprB ribonuclease H-like" evidence="1">
    <location>
        <begin position="30"/>
        <end position="198"/>
    </location>
</feature>
<dbReference type="InterPro" id="IPR012337">
    <property type="entry name" value="RNaseH-like_sf"/>
</dbReference>
<evidence type="ECO:0000259" key="1">
    <source>
        <dbReference type="Pfam" id="PF13482"/>
    </source>
</evidence>
<dbReference type="PANTHER" id="PTHR38462:SF1">
    <property type="entry name" value="YPRB RIBONUCLEASE H-LIKE DOMAIN-CONTAINING PROTEIN"/>
    <property type="match status" value="1"/>
</dbReference>
<dbReference type="Pfam" id="PF13482">
    <property type="entry name" value="RNase_H_2"/>
    <property type="match status" value="1"/>
</dbReference>
<dbReference type="RefSeq" id="WP_009532038.1">
    <property type="nucleotide sequence ID" value="NZ_JH590861.1"/>
</dbReference>
<dbReference type="Proteomes" id="UP000018466">
    <property type="component" value="Unassembled WGS sequence"/>
</dbReference>